<keyword evidence="2" id="KW-1185">Reference proteome</keyword>
<gene>
    <name evidence="1" type="ORF">H5410_040773</name>
</gene>
<reference evidence="1 2" key="1">
    <citation type="submission" date="2020-09" db="EMBL/GenBank/DDBJ databases">
        <title>De no assembly of potato wild relative species, Solanum commersonii.</title>
        <authorList>
            <person name="Cho K."/>
        </authorList>
    </citation>
    <scope>NUCLEOTIDE SEQUENCE [LARGE SCALE GENOMIC DNA]</scope>
    <source>
        <strain evidence="1">LZ3.2</strain>
        <tissue evidence="1">Leaf</tissue>
    </source>
</reference>
<proteinExistence type="predicted"/>
<evidence type="ECO:0000313" key="2">
    <source>
        <dbReference type="Proteomes" id="UP000824120"/>
    </source>
</evidence>
<organism evidence="1 2">
    <name type="scientific">Solanum commersonii</name>
    <name type="common">Commerson's wild potato</name>
    <name type="synonym">Commerson's nightshade</name>
    <dbReference type="NCBI Taxonomy" id="4109"/>
    <lineage>
        <taxon>Eukaryota</taxon>
        <taxon>Viridiplantae</taxon>
        <taxon>Streptophyta</taxon>
        <taxon>Embryophyta</taxon>
        <taxon>Tracheophyta</taxon>
        <taxon>Spermatophyta</taxon>
        <taxon>Magnoliopsida</taxon>
        <taxon>eudicotyledons</taxon>
        <taxon>Gunneridae</taxon>
        <taxon>Pentapetalae</taxon>
        <taxon>asterids</taxon>
        <taxon>lamiids</taxon>
        <taxon>Solanales</taxon>
        <taxon>Solanaceae</taxon>
        <taxon>Solanoideae</taxon>
        <taxon>Solaneae</taxon>
        <taxon>Solanum</taxon>
    </lineage>
</organism>
<sequence>MSRVALNELSNALLTMEKGKLLERKRVEVKSLLWLLKDLKLSWMVNQKGNKMEDMMRRRRSNITTREDIEDPRTYGKRCTKLLIAHIGKTVVSPKNSIDLIPLQYVYYVPCMMKNLLLVEQLTSSGHFVLFGLEDVWLYHHLEIKEK</sequence>
<dbReference type="EMBL" id="JACXVP010000008">
    <property type="protein sequence ID" value="KAG5590259.1"/>
    <property type="molecule type" value="Genomic_DNA"/>
</dbReference>
<comment type="caution">
    <text evidence="1">The sequence shown here is derived from an EMBL/GenBank/DDBJ whole genome shotgun (WGS) entry which is preliminary data.</text>
</comment>
<evidence type="ECO:0000313" key="1">
    <source>
        <dbReference type="EMBL" id="KAG5590259.1"/>
    </source>
</evidence>
<accession>A0A9J5XPR5</accession>
<dbReference type="AlphaFoldDB" id="A0A9J5XPR5"/>
<protein>
    <submittedName>
        <fullName evidence="1">Uncharacterized protein</fullName>
    </submittedName>
</protein>
<dbReference type="OrthoDB" id="1305494at2759"/>
<dbReference type="Proteomes" id="UP000824120">
    <property type="component" value="Chromosome 8"/>
</dbReference>
<name>A0A9J5XPR5_SOLCO</name>